<protein>
    <submittedName>
        <fullName evidence="2">Uncharacterized protein</fullName>
    </submittedName>
</protein>
<keyword evidence="3" id="KW-1185">Reference proteome</keyword>
<dbReference type="RefSeq" id="WP_154505835.1">
    <property type="nucleotide sequence ID" value="NZ_VUMN01000038.1"/>
</dbReference>
<proteinExistence type="predicted"/>
<evidence type="ECO:0000313" key="3">
    <source>
        <dbReference type="Proteomes" id="UP000461880"/>
    </source>
</evidence>
<comment type="caution">
    <text evidence="2">The sequence shown here is derived from an EMBL/GenBank/DDBJ whole genome shotgun (WGS) entry which is preliminary data.</text>
</comment>
<accession>A0A7X2NU45</accession>
<name>A0A7X2NU45_9FIRM</name>
<gene>
    <name evidence="2" type="ORF">FYJ51_11875</name>
</gene>
<organism evidence="2 3">
    <name type="scientific">Stecheria intestinalis</name>
    <dbReference type="NCBI Taxonomy" id="2606630"/>
    <lineage>
        <taxon>Bacteria</taxon>
        <taxon>Bacillati</taxon>
        <taxon>Bacillota</taxon>
        <taxon>Erysipelotrichia</taxon>
        <taxon>Erysipelotrichales</taxon>
        <taxon>Erysipelotrichaceae</taxon>
        <taxon>Stecheria</taxon>
    </lineage>
</organism>
<reference evidence="2 3" key="1">
    <citation type="submission" date="2019-08" db="EMBL/GenBank/DDBJ databases">
        <title>In-depth cultivation of the pig gut microbiome towards novel bacterial diversity and tailored functional studies.</title>
        <authorList>
            <person name="Wylensek D."/>
            <person name="Hitch T.C.A."/>
            <person name="Clavel T."/>
        </authorList>
    </citation>
    <scope>NUCLEOTIDE SEQUENCE [LARGE SCALE GENOMIC DNA]</scope>
    <source>
        <strain evidence="2 3">Oil+RF-744-GAM-WT-6</strain>
    </source>
</reference>
<evidence type="ECO:0000256" key="1">
    <source>
        <dbReference type="SAM" id="MobiDB-lite"/>
    </source>
</evidence>
<evidence type="ECO:0000313" key="2">
    <source>
        <dbReference type="EMBL" id="MSS59590.1"/>
    </source>
</evidence>
<sequence>MKENNKTNAHINKEKSKSSTDAHMTLDPTKPLSEEQKQQLHDLSNLPDQIVRIEAETDPDCGPLDKPETVE</sequence>
<dbReference type="Proteomes" id="UP000461880">
    <property type="component" value="Unassembled WGS sequence"/>
</dbReference>
<feature type="region of interest" description="Disordered" evidence="1">
    <location>
        <begin position="1"/>
        <end position="71"/>
    </location>
</feature>
<dbReference type="AlphaFoldDB" id="A0A7X2NU45"/>
<feature type="compositionally biased region" description="Basic and acidic residues" evidence="1">
    <location>
        <begin position="1"/>
        <end position="20"/>
    </location>
</feature>
<dbReference type="EMBL" id="VUMN01000038">
    <property type="protein sequence ID" value="MSS59590.1"/>
    <property type="molecule type" value="Genomic_DNA"/>
</dbReference>